<dbReference type="SMART" id="SM00421">
    <property type="entry name" value="HTH_LUXR"/>
    <property type="match status" value="1"/>
</dbReference>
<dbReference type="PANTHER" id="PTHR47429">
    <property type="entry name" value="PROTEIN TWIN LOV 1"/>
    <property type="match status" value="1"/>
</dbReference>
<evidence type="ECO:0000256" key="2">
    <source>
        <dbReference type="ARBA" id="ARBA00022643"/>
    </source>
</evidence>
<evidence type="ECO:0000259" key="5">
    <source>
        <dbReference type="PROSITE" id="PS50112"/>
    </source>
</evidence>
<dbReference type="Gene3D" id="3.30.450.20">
    <property type="entry name" value="PAS domain"/>
    <property type="match status" value="1"/>
</dbReference>
<protein>
    <submittedName>
        <fullName evidence="6">PAS domain-containing protein</fullName>
    </submittedName>
</protein>
<organism evidence="6 7">
    <name type="scientific">Qipengyuania benthica</name>
    <dbReference type="NCBI Taxonomy" id="3067651"/>
    <lineage>
        <taxon>Bacteria</taxon>
        <taxon>Pseudomonadati</taxon>
        <taxon>Pseudomonadota</taxon>
        <taxon>Alphaproteobacteria</taxon>
        <taxon>Sphingomonadales</taxon>
        <taxon>Erythrobacteraceae</taxon>
        <taxon>Qipengyuania</taxon>
    </lineage>
</organism>
<proteinExistence type="predicted"/>
<dbReference type="InterPro" id="IPR036388">
    <property type="entry name" value="WH-like_DNA-bd_sf"/>
</dbReference>
<evidence type="ECO:0000256" key="3">
    <source>
        <dbReference type="ARBA" id="ARBA00022991"/>
    </source>
</evidence>
<dbReference type="SUPFAM" id="SSF55785">
    <property type="entry name" value="PYP-like sensor domain (PAS domain)"/>
    <property type="match status" value="1"/>
</dbReference>
<evidence type="ECO:0000313" key="6">
    <source>
        <dbReference type="EMBL" id="MDP4538131.1"/>
    </source>
</evidence>
<dbReference type="PROSITE" id="PS50112">
    <property type="entry name" value="PAS"/>
    <property type="match status" value="1"/>
</dbReference>
<evidence type="ECO:0000256" key="1">
    <source>
        <dbReference type="ARBA" id="ARBA00022630"/>
    </source>
</evidence>
<dbReference type="CDD" id="cd06170">
    <property type="entry name" value="LuxR_C_like"/>
    <property type="match status" value="1"/>
</dbReference>
<dbReference type="PRINTS" id="PR00038">
    <property type="entry name" value="HTHLUXR"/>
</dbReference>
<dbReference type="SMART" id="SM00091">
    <property type="entry name" value="PAS"/>
    <property type="match status" value="1"/>
</dbReference>
<dbReference type="Pfam" id="PF00196">
    <property type="entry name" value="GerE"/>
    <property type="match status" value="1"/>
</dbReference>
<reference evidence="6 7" key="1">
    <citation type="submission" date="2023-08" db="EMBL/GenBank/DDBJ databases">
        <title>genomic of DY56.</title>
        <authorList>
            <person name="Wang Y."/>
        </authorList>
    </citation>
    <scope>NUCLEOTIDE SEQUENCE [LARGE SCALE GENOMIC DNA]</scope>
    <source>
        <strain evidence="6 7">DY56-A-20</strain>
    </source>
</reference>
<dbReference type="InterPro" id="IPR016032">
    <property type="entry name" value="Sig_transdc_resp-reg_C-effctor"/>
</dbReference>
<keyword evidence="2" id="KW-0288">FMN</keyword>
<accession>A0ABT9H494</accession>
<dbReference type="Proteomes" id="UP001235664">
    <property type="component" value="Unassembled WGS sequence"/>
</dbReference>
<dbReference type="SUPFAM" id="SSF46894">
    <property type="entry name" value="C-terminal effector domain of the bipartite response regulators"/>
    <property type="match status" value="1"/>
</dbReference>
<dbReference type="PROSITE" id="PS50043">
    <property type="entry name" value="HTH_LUXR_2"/>
    <property type="match status" value="1"/>
</dbReference>
<dbReference type="EMBL" id="JAVAIL010000001">
    <property type="protein sequence ID" value="MDP4538131.1"/>
    <property type="molecule type" value="Genomic_DNA"/>
</dbReference>
<dbReference type="NCBIfam" id="TIGR00229">
    <property type="entry name" value="sensory_box"/>
    <property type="match status" value="1"/>
</dbReference>
<feature type="domain" description="PAS" evidence="5">
    <location>
        <begin position="21"/>
        <end position="72"/>
    </location>
</feature>
<evidence type="ECO:0000259" key="4">
    <source>
        <dbReference type="PROSITE" id="PS50043"/>
    </source>
</evidence>
<feature type="domain" description="HTH luxR-type" evidence="4">
    <location>
        <begin position="130"/>
        <end position="195"/>
    </location>
</feature>
<sequence>MEPSDLIASSSVAAVVSDPRQADNPIVACNDAFTALTGFARDEITGRNCRFLVGPATEPWLTEALRTGIRLRQPTMVEILNYRKNGEPFRNAVMVAPVLDASGEAEYFIGSQVEIAADAPRAVDPRRQAAHDAVARLSPRQRQVLIEMARGKLNKQIAWDLDLAERTVKMHRAALFRALGVQTTADAIRTAVEAGF</sequence>
<dbReference type="Pfam" id="PF13426">
    <property type="entry name" value="PAS_9"/>
    <property type="match status" value="1"/>
</dbReference>
<dbReference type="InterPro" id="IPR000792">
    <property type="entry name" value="Tscrpt_reg_LuxR_C"/>
</dbReference>
<dbReference type="Gene3D" id="1.10.10.10">
    <property type="entry name" value="Winged helix-like DNA-binding domain superfamily/Winged helix DNA-binding domain"/>
    <property type="match status" value="1"/>
</dbReference>
<gene>
    <name evidence="6" type="ORF">Q9K01_00625</name>
</gene>
<evidence type="ECO:0000313" key="7">
    <source>
        <dbReference type="Proteomes" id="UP001235664"/>
    </source>
</evidence>
<dbReference type="PANTHER" id="PTHR47429:SF2">
    <property type="entry name" value="PROTEIN TWIN LOV 1"/>
    <property type="match status" value="1"/>
</dbReference>
<keyword evidence="7" id="KW-1185">Reference proteome</keyword>
<keyword evidence="1" id="KW-0285">Flavoprotein</keyword>
<dbReference type="InterPro" id="IPR000014">
    <property type="entry name" value="PAS"/>
</dbReference>
<dbReference type="RefSeq" id="WP_305928280.1">
    <property type="nucleotide sequence ID" value="NZ_JAVAIL010000001.1"/>
</dbReference>
<dbReference type="CDD" id="cd00130">
    <property type="entry name" value="PAS"/>
    <property type="match status" value="1"/>
</dbReference>
<keyword evidence="3" id="KW-0157">Chromophore</keyword>
<name>A0ABT9H494_9SPHN</name>
<dbReference type="InterPro" id="IPR035965">
    <property type="entry name" value="PAS-like_dom_sf"/>
</dbReference>
<comment type="caution">
    <text evidence="6">The sequence shown here is derived from an EMBL/GenBank/DDBJ whole genome shotgun (WGS) entry which is preliminary data.</text>
</comment>